<reference evidence="2 3" key="1">
    <citation type="journal article" date="2013" name="Genome Announc.">
        <title>Complete Genome Sequence of the Thermophilic and Facultatively Chemolithoautotrophic Sulfate Reducer Archaeoglobus sulfaticallidus Strain PM70-1T.</title>
        <authorList>
            <person name="Stokke R."/>
            <person name="Hocking W.P."/>
            <person name="Steinsbu B.O."/>
            <person name="Steen I.H."/>
        </authorList>
    </citation>
    <scope>NUCLEOTIDE SEQUENCE [LARGE SCALE GENOMIC DNA]</scope>
    <source>
        <strain evidence="2">PM70-1</strain>
    </source>
</reference>
<dbReference type="RefSeq" id="WP_015589644.1">
    <property type="nucleotide sequence ID" value="NC_021169.1"/>
</dbReference>
<dbReference type="GO" id="GO:0006313">
    <property type="term" value="P:DNA transposition"/>
    <property type="evidence" value="ECO:0007669"/>
    <property type="project" value="InterPro"/>
</dbReference>
<gene>
    <name evidence="2" type="ORF">Asulf_00009</name>
</gene>
<dbReference type="NCBIfam" id="NF033573">
    <property type="entry name" value="transpos_IS200"/>
    <property type="match status" value="1"/>
</dbReference>
<protein>
    <submittedName>
        <fullName evidence="2">Transposase-like protein</fullName>
    </submittedName>
</protein>
<dbReference type="SMART" id="SM01321">
    <property type="entry name" value="Y1_Tnp"/>
    <property type="match status" value="1"/>
</dbReference>
<dbReference type="InterPro" id="IPR036515">
    <property type="entry name" value="Transposase_17_sf"/>
</dbReference>
<dbReference type="PANTHER" id="PTHR33360:SF2">
    <property type="entry name" value="TRANSPOSASE FOR INSERTION SEQUENCE ELEMENT IS200"/>
    <property type="match status" value="1"/>
</dbReference>
<dbReference type="eggNOG" id="arCOG02759">
    <property type="taxonomic scope" value="Archaea"/>
</dbReference>
<evidence type="ECO:0000313" key="3">
    <source>
        <dbReference type="Proteomes" id="UP000013307"/>
    </source>
</evidence>
<dbReference type="SUPFAM" id="SSF143422">
    <property type="entry name" value="Transposase IS200-like"/>
    <property type="match status" value="1"/>
</dbReference>
<dbReference type="KEGG" id="ast:Asulf_00009"/>
<feature type="domain" description="Transposase IS200-like" evidence="1">
    <location>
        <begin position="8"/>
        <end position="128"/>
    </location>
</feature>
<dbReference type="GO" id="GO:0004803">
    <property type="term" value="F:transposase activity"/>
    <property type="evidence" value="ECO:0007669"/>
    <property type="project" value="InterPro"/>
</dbReference>
<dbReference type="HOGENOM" id="CLU_101320_2_0_2"/>
<evidence type="ECO:0000313" key="2">
    <source>
        <dbReference type="EMBL" id="AGK60045.1"/>
    </source>
</evidence>
<dbReference type="GO" id="GO:0003677">
    <property type="term" value="F:DNA binding"/>
    <property type="evidence" value="ECO:0007669"/>
    <property type="project" value="InterPro"/>
</dbReference>
<dbReference type="InterPro" id="IPR002686">
    <property type="entry name" value="Transposase_17"/>
</dbReference>
<dbReference type="Proteomes" id="UP000013307">
    <property type="component" value="Chromosome"/>
</dbReference>
<dbReference type="OrthoDB" id="92826at2157"/>
<sequence length="140" mass="16129">MGRKSSAVYEINYHIVWCPKYRKPVLVDEVREFLEEQIKTIAETKGWEIIELEVMPDHIHLFISAPPFEAPTNIVKILKGVTAKRLFEKFPELREKELWGGHIWSPSYYVGTAGHVSAETIKKYIEGVKNRGRSRNSSTG</sequence>
<dbReference type="Pfam" id="PF01797">
    <property type="entry name" value="Y1_Tnp"/>
    <property type="match status" value="1"/>
</dbReference>
<dbReference type="Gene3D" id="3.30.70.1290">
    <property type="entry name" value="Transposase IS200-like"/>
    <property type="match status" value="1"/>
</dbReference>
<dbReference type="PANTHER" id="PTHR33360">
    <property type="entry name" value="TRANSPOSASE FOR INSERTION SEQUENCE ELEMENT IS200"/>
    <property type="match status" value="1"/>
</dbReference>
<dbReference type="EMBL" id="CP005290">
    <property type="protein sequence ID" value="AGK60045.1"/>
    <property type="molecule type" value="Genomic_DNA"/>
</dbReference>
<accession>N0BIU2</accession>
<evidence type="ECO:0000259" key="1">
    <source>
        <dbReference type="SMART" id="SM01321"/>
    </source>
</evidence>
<dbReference type="GeneID" id="15391655"/>
<name>N0BIU2_9EURY</name>
<keyword evidence="3" id="KW-1185">Reference proteome</keyword>
<dbReference type="AlphaFoldDB" id="N0BIU2"/>
<proteinExistence type="predicted"/>
<organism evidence="2 3">
    <name type="scientific">Archaeoglobus sulfaticallidus PM70-1</name>
    <dbReference type="NCBI Taxonomy" id="387631"/>
    <lineage>
        <taxon>Archaea</taxon>
        <taxon>Methanobacteriati</taxon>
        <taxon>Methanobacteriota</taxon>
        <taxon>Archaeoglobi</taxon>
        <taxon>Archaeoglobales</taxon>
        <taxon>Archaeoglobaceae</taxon>
        <taxon>Archaeoglobus</taxon>
    </lineage>
</organism>